<dbReference type="RefSeq" id="WP_152204314.1">
    <property type="nucleotide sequence ID" value="NZ_VUKF01000049.1"/>
</dbReference>
<dbReference type="GO" id="GO:0005975">
    <property type="term" value="P:carbohydrate metabolic process"/>
    <property type="evidence" value="ECO:0007669"/>
    <property type="project" value="InterPro"/>
</dbReference>
<dbReference type="PROSITE" id="PS51677">
    <property type="entry name" value="NODB"/>
    <property type="match status" value="1"/>
</dbReference>
<comment type="subcellular location">
    <subcellularLocation>
        <location evidence="1">Secreted</location>
    </subcellularLocation>
</comment>
<dbReference type="GO" id="GO:0005576">
    <property type="term" value="C:extracellular region"/>
    <property type="evidence" value="ECO:0007669"/>
    <property type="project" value="UniProtKB-SubCell"/>
</dbReference>
<evidence type="ECO:0000256" key="2">
    <source>
        <dbReference type="ARBA" id="ARBA00022729"/>
    </source>
</evidence>
<dbReference type="SUPFAM" id="SSF88713">
    <property type="entry name" value="Glycoside hydrolase/deacetylase"/>
    <property type="match status" value="1"/>
</dbReference>
<dbReference type="Pfam" id="PF01522">
    <property type="entry name" value="Polysacc_deac_1"/>
    <property type="match status" value="1"/>
</dbReference>
<dbReference type="InterPro" id="IPR011330">
    <property type="entry name" value="Glyco_hydro/deAcase_b/a-brl"/>
</dbReference>
<keyword evidence="5" id="KW-1185">Reference proteome</keyword>
<proteinExistence type="predicted"/>
<dbReference type="CDD" id="cd10918">
    <property type="entry name" value="CE4_NodB_like_5s_6s"/>
    <property type="match status" value="1"/>
</dbReference>
<keyword evidence="2" id="KW-0732">Signal</keyword>
<dbReference type="PANTHER" id="PTHR34216">
    <property type="match status" value="1"/>
</dbReference>
<reference evidence="4 5" key="1">
    <citation type="submission" date="2019-10" db="EMBL/GenBank/DDBJ databases">
        <title>Georgenia wutianyii sp. nov. and Georgenia yuyongxinii sp. nov. isolated from plateau pika (Ochotona curzoniae) in the Qinghai-Tibet plateau of China.</title>
        <authorList>
            <person name="Tian Z."/>
        </authorList>
    </citation>
    <scope>NUCLEOTIDE SEQUENCE [LARGE SCALE GENOMIC DNA]</scope>
    <source>
        <strain evidence="4 5">DSM 21501</strain>
    </source>
</reference>
<name>A0A7J5URY3_9MICO</name>
<dbReference type="GO" id="GO:0016810">
    <property type="term" value="F:hydrolase activity, acting on carbon-nitrogen (but not peptide) bonds"/>
    <property type="evidence" value="ECO:0007669"/>
    <property type="project" value="InterPro"/>
</dbReference>
<sequence length="221" mass="24483">MTGTRVLNICFHGIGTPRRPLEPGESAYWISAEAYLRILDEVMTWPGVRLSFDDGNASDLALGVDALEERGLHATFFVLAGRLGTAGSLSPDDVLELRRRGMTLGTHGMDHRSWRGMDPRTARVELVDARARLAELIGASVEEAALPRGEYDRHVLRRLRSLGYAAVHTSDRRSGRTGAWLQPRFSVRTVDTAASLRAEVLHASRAAWAASWAKGLVKRWR</sequence>
<accession>A0A7J5URY3</accession>
<dbReference type="Proteomes" id="UP000451860">
    <property type="component" value="Unassembled WGS sequence"/>
</dbReference>
<evidence type="ECO:0000313" key="5">
    <source>
        <dbReference type="Proteomes" id="UP000451860"/>
    </source>
</evidence>
<evidence type="ECO:0000259" key="3">
    <source>
        <dbReference type="PROSITE" id="PS51677"/>
    </source>
</evidence>
<dbReference type="InterPro" id="IPR002509">
    <property type="entry name" value="NODB_dom"/>
</dbReference>
<comment type="caution">
    <text evidence="4">The sequence shown here is derived from an EMBL/GenBank/DDBJ whole genome shotgun (WGS) entry which is preliminary data.</text>
</comment>
<dbReference type="EMBL" id="WHJE01000020">
    <property type="protein sequence ID" value="KAE8764894.1"/>
    <property type="molecule type" value="Genomic_DNA"/>
</dbReference>
<dbReference type="AlphaFoldDB" id="A0A7J5URY3"/>
<gene>
    <name evidence="4" type="ORF">GB883_06715</name>
</gene>
<feature type="domain" description="NodB homology" evidence="3">
    <location>
        <begin position="46"/>
        <end position="221"/>
    </location>
</feature>
<dbReference type="PANTHER" id="PTHR34216:SF3">
    <property type="entry name" value="POLY-BETA-1,6-N-ACETYL-D-GLUCOSAMINE N-DEACETYLASE"/>
    <property type="match status" value="1"/>
</dbReference>
<evidence type="ECO:0000256" key="1">
    <source>
        <dbReference type="ARBA" id="ARBA00004613"/>
    </source>
</evidence>
<dbReference type="InterPro" id="IPR051398">
    <property type="entry name" value="Polysacch_Deacetylase"/>
</dbReference>
<dbReference type="Gene3D" id="3.20.20.370">
    <property type="entry name" value="Glycoside hydrolase/deacetylase"/>
    <property type="match status" value="1"/>
</dbReference>
<protein>
    <submittedName>
        <fullName evidence="4">Polysaccharide deacetylase family protein</fullName>
    </submittedName>
</protein>
<dbReference type="OrthoDB" id="9763050at2"/>
<evidence type="ECO:0000313" key="4">
    <source>
        <dbReference type="EMBL" id="KAE8764894.1"/>
    </source>
</evidence>
<organism evidence="4 5">
    <name type="scientific">Georgenia thermotolerans</name>
    <dbReference type="NCBI Taxonomy" id="527326"/>
    <lineage>
        <taxon>Bacteria</taxon>
        <taxon>Bacillati</taxon>
        <taxon>Actinomycetota</taxon>
        <taxon>Actinomycetes</taxon>
        <taxon>Micrococcales</taxon>
        <taxon>Bogoriellaceae</taxon>
        <taxon>Georgenia</taxon>
    </lineage>
</organism>